<proteinExistence type="predicted"/>
<dbReference type="Proteomes" id="UP000516173">
    <property type="component" value="Chromosome"/>
</dbReference>
<protein>
    <submittedName>
        <fullName evidence="1">Uncharacterized protein</fullName>
    </submittedName>
</protein>
<dbReference type="RefSeq" id="WP_187684728.1">
    <property type="nucleotide sequence ID" value="NZ_AP023396.1"/>
</dbReference>
<sequence length="109" mass="11897">MPPAASNHKATPIEAKTVPELEQHLRDINLDQRHITDDDLGADIDTRTLWAADTLLHYAKRVGDTQEIDTALVDLVADLQHLTNALGKDFQAILAAAGRHVEAEAAGER</sequence>
<organism evidence="1 2">
    <name type="scientific">Nocardia wallacei</name>
    <dbReference type="NCBI Taxonomy" id="480035"/>
    <lineage>
        <taxon>Bacteria</taxon>
        <taxon>Bacillati</taxon>
        <taxon>Actinomycetota</taxon>
        <taxon>Actinomycetes</taxon>
        <taxon>Mycobacteriales</taxon>
        <taxon>Nocardiaceae</taxon>
        <taxon>Nocardia</taxon>
    </lineage>
</organism>
<accession>A0A7G1KRH8</accession>
<evidence type="ECO:0000313" key="2">
    <source>
        <dbReference type="Proteomes" id="UP000516173"/>
    </source>
</evidence>
<dbReference type="EMBL" id="AP023396">
    <property type="protein sequence ID" value="BCK57888.1"/>
    <property type="molecule type" value="Genomic_DNA"/>
</dbReference>
<evidence type="ECO:0000313" key="1">
    <source>
        <dbReference type="EMBL" id="BCK57888.1"/>
    </source>
</evidence>
<reference evidence="1 2" key="1">
    <citation type="submission" date="2020-08" db="EMBL/GenBank/DDBJ databases">
        <title>Genome Sequencing of Nocardia wallacei strain FMUON74 and assembly.</title>
        <authorList>
            <person name="Toyokawa M."/>
            <person name="Uesaka K."/>
        </authorList>
    </citation>
    <scope>NUCLEOTIDE SEQUENCE [LARGE SCALE GENOMIC DNA]</scope>
    <source>
        <strain evidence="1 2">FMUON74</strain>
    </source>
</reference>
<keyword evidence="2" id="KW-1185">Reference proteome</keyword>
<dbReference type="KEGG" id="nwl:NWFMUON74_56600"/>
<dbReference type="AlphaFoldDB" id="A0A7G1KRH8"/>
<name>A0A7G1KRH8_9NOCA</name>
<gene>
    <name evidence="1" type="ORF">NWFMUON74_56600</name>
</gene>
<dbReference type="GeneID" id="80350095"/>